<organism evidence="1 2">
    <name type="scientific">Hydnum rufescens UP504</name>
    <dbReference type="NCBI Taxonomy" id="1448309"/>
    <lineage>
        <taxon>Eukaryota</taxon>
        <taxon>Fungi</taxon>
        <taxon>Dikarya</taxon>
        <taxon>Basidiomycota</taxon>
        <taxon>Agaricomycotina</taxon>
        <taxon>Agaricomycetes</taxon>
        <taxon>Cantharellales</taxon>
        <taxon>Hydnaceae</taxon>
        <taxon>Hydnum</taxon>
    </lineage>
</organism>
<evidence type="ECO:0000313" key="2">
    <source>
        <dbReference type="Proteomes" id="UP000886523"/>
    </source>
</evidence>
<name>A0A9P6B7M0_9AGAM</name>
<dbReference type="EMBL" id="MU128922">
    <property type="protein sequence ID" value="KAF9518742.1"/>
    <property type="molecule type" value="Genomic_DNA"/>
</dbReference>
<reference evidence="1" key="1">
    <citation type="journal article" date="2020" name="Nat. Commun.">
        <title>Large-scale genome sequencing of mycorrhizal fungi provides insights into the early evolution of symbiotic traits.</title>
        <authorList>
            <person name="Miyauchi S."/>
            <person name="Kiss E."/>
            <person name="Kuo A."/>
            <person name="Drula E."/>
            <person name="Kohler A."/>
            <person name="Sanchez-Garcia M."/>
            <person name="Morin E."/>
            <person name="Andreopoulos B."/>
            <person name="Barry K.W."/>
            <person name="Bonito G."/>
            <person name="Buee M."/>
            <person name="Carver A."/>
            <person name="Chen C."/>
            <person name="Cichocki N."/>
            <person name="Clum A."/>
            <person name="Culley D."/>
            <person name="Crous P.W."/>
            <person name="Fauchery L."/>
            <person name="Girlanda M."/>
            <person name="Hayes R.D."/>
            <person name="Keri Z."/>
            <person name="LaButti K."/>
            <person name="Lipzen A."/>
            <person name="Lombard V."/>
            <person name="Magnuson J."/>
            <person name="Maillard F."/>
            <person name="Murat C."/>
            <person name="Nolan M."/>
            <person name="Ohm R.A."/>
            <person name="Pangilinan J."/>
            <person name="Pereira M.F."/>
            <person name="Perotto S."/>
            <person name="Peter M."/>
            <person name="Pfister S."/>
            <person name="Riley R."/>
            <person name="Sitrit Y."/>
            <person name="Stielow J.B."/>
            <person name="Szollosi G."/>
            <person name="Zifcakova L."/>
            <person name="Stursova M."/>
            <person name="Spatafora J.W."/>
            <person name="Tedersoo L."/>
            <person name="Vaario L.M."/>
            <person name="Yamada A."/>
            <person name="Yan M."/>
            <person name="Wang P."/>
            <person name="Xu J."/>
            <person name="Bruns T."/>
            <person name="Baldrian P."/>
            <person name="Vilgalys R."/>
            <person name="Dunand C."/>
            <person name="Henrissat B."/>
            <person name="Grigoriev I.V."/>
            <person name="Hibbett D."/>
            <person name="Nagy L.G."/>
            <person name="Martin F.M."/>
        </authorList>
    </citation>
    <scope>NUCLEOTIDE SEQUENCE</scope>
    <source>
        <strain evidence="1">UP504</strain>
    </source>
</reference>
<sequence length="269" mass="29832">MATEPFDVDGDVFHVRLPKKRFGSSVAPVSVHPKIRPSDDPHLVISSRPWCLDYRNETNNTAKVGDPKCPVCTIANGLVYSVKLPSPKTSLPPSIEAALLMVRRIRAPAGSINVSQLSAAEWMERYQREPSMLSEDYRKVLGKLSLHAGASASARVSDLPPEKFRLPLDPDEFDRLVILHRLSPRSEASLRSSQNVVLKQQIRLLKEDFDEALSMGRVVHRRSSIPILDDLLAMAPRNAPAPFDFLPTEVIECSNHSSVATGRKLNRSG</sequence>
<dbReference type="AlphaFoldDB" id="A0A9P6B7M0"/>
<proteinExistence type="predicted"/>
<keyword evidence="2" id="KW-1185">Reference proteome</keyword>
<protein>
    <submittedName>
        <fullName evidence="1">Uncharacterized protein</fullName>
    </submittedName>
</protein>
<comment type="caution">
    <text evidence="1">The sequence shown here is derived from an EMBL/GenBank/DDBJ whole genome shotgun (WGS) entry which is preliminary data.</text>
</comment>
<evidence type="ECO:0000313" key="1">
    <source>
        <dbReference type="EMBL" id="KAF9518742.1"/>
    </source>
</evidence>
<dbReference type="Proteomes" id="UP000886523">
    <property type="component" value="Unassembled WGS sequence"/>
</dbReference>
<gene>
    <name evidence="1" type="ORF">BS47DRAFT_1388674</name>
</gene>
<accession>A0A9P6B7M0</accession>